<evidence type="ECO:0000313" key="5">
    <source>
        <dbReference type="Proteomes" id="UP000238823"/>
    </source>
</evidence>
<dbReference type="PANTHER" id="PTHR44845">
    <property type="entry name" value="CARRIER DOMAIN-CONTAINING PROTEIN"/>
    <property type="match status" value="1"/>
</dbReference>
<dbReference type="Gene3D" id="3.40.50.720">
    <property type="entry name" value="NAD(P)-binding Rossmann-like Domain"/>
    <property type="match status" value="1"/>
</dbReference>
<evidence type="ECO:0000256" key="1">
    <source>
        <dbReference type="ARBA" id="ARBA00022450"/>
    </source>
</evidence>
<dbReference type="EMBL" id="PVNL01000041">
    <property type="protein sequence ID" value="PRQ08463.1"/>
    <property type="molecule type" value="Genomic_DNA"/>
</dbReference>
<comment type="caution">
    <text evidence="4">The sequence shown here is derived from an EMBL/GenBank/DDBJ whole genome shotgun (WGS) entry which is preliminary data.</text>
</comment>
<dbReference type="AlphaFoldDB" id="A0A2S9YTP8"/>
<protein>
    <submittedName>
        <fullName evidence="4">Linear gramicidin synthase subunit D</fullName>
    </submittedName>
</protein>
<dbReference type="PANTHER" id="PTHR44845:SF6">
    <property type="entry name" value="BETA-ALANINE-ACTIVATING ENZYME"/>
    <property type="match status" value="1"/>
</dbReference>
<dbReference type="InterPro" id="IPR036291">
    <property type="entry name" value="NAD(P)-bd_dom_sf"/>
</dbReference>
<dbReference type="Proteomes" id="UP000238823">
    <property type="component" value="Unassembled WGS sequence"/>
</dbReference>
<evidence type="ECO:0000256" key="2">
    <source>
        <dbReference type="ARBA" id="ARBA00022553"/>
    </source>
</evidence>
<sequence length="393" mass="42017">MINWNRELELDSTLRFDAPLADVDPAPVIFLTGSTGFLGANLLTEILRTSAAQVVCLVRASSDAAGRERLEKQLADLALPPLDTRVEVITGNLTEPDLGLSAATYAELADRVGAIYHIGAAINFLSPYAALRAANVGGTQAVLRLATTTRMKPVHHVSSLAVFFGQPREQISEDDIPTVDGLRTGYAQSKWVAEQHVLAARARGLPAAIYRTGRISADSRTGATSSWQDLINRMIQACVALGSYPDLDIMVGLTPVDFVCSAITAISRSRASWDRNFHLINPRPIPWHALISGVAQRGHPMTPVGYQDWLGALKRAASQGQGRNASLGRLWMALASGRPLLRATPRHTTPNSGPLLASAGLVCPPVDDGYIAISVDFMTAAGQLPPAISLLHS</sequence>
<evidence type="ECO:0000313" key="4">
    <source>
        <dbReference type="EMBL" id="PRQ08463.1"/>
    </source>
</evidence>
<feature type="domain" description="Thioester reductase (TE)" evidence="3">
    <location>
        <begin position="31"/>
        <end position="263"/>
    </location>
</feature>
<dbReference type="SUPFAM" id="SSF51735">
    <property type="entry name" value="NAD(P)-binding Rossmann-fold domains"/>
    <property type="match status" value="1"/>
</dbReference>
<proteinExistence type="predicted"/>
<reference evidence="4 5" key="1">
    <citation type="submission" date="2018-03" db="EMBL/GenBank/DDBJ databases">
        <title>Draft Genome Sequences of the Obligatory Marine Myxobacteria Enhygromyxa salina SWB007.</title>
        <authorList>
            <person name="Poehlein A."/>
            <person name="Moghaddam J.A."/>
            <person name="Harms H."/>
            <person name="Alanjari M."/>
            <person name="Koenig G.M."/>
            <person name="Daniel R."/>
            <person name="Schaeberle T.F."/>
        </authorList>
    </citation>
    <scope>NUCLEOTIDE SEQUENCE [LARGE SCALE GENOMIC DNA]</scope>
    <source>
        <strain evidence="4 5">SWB007</strain>
    </source>
</reference>
<dbReference type="Pfam" id="PF07993">
    <property type="entry name" value="NAD_binding_4"/>
    <property type="match status" value="1"/>
</dbReference>
<dbReference type="InterPro" id="IPR013120">
    <property type="entry name" value="FAR_NAD-bd"/>
</dbReference>
<dbReference type="RefSeq" id="WP_106088777.1">
    <property type="nucleotide sequence ID" value="NZ_PVNL01000041.1"/>
</dbReference>
<name>A0A2S9YTP8_9BACT</name>
<dbReference type="CDD" id="cd05235">
    <property type="entry name" value="SDR_e1"/>
    <property type="match status" value="1"/>
</dbReference>
<accession>A0A2S9YTP8</accession>
<gene>
    <name evidence="4" type="primary">lgrD_1</name>
    <name evidence="4" type="ORF">ENSA7_17480</name>
</gene>
<dbReference type="InterPro" id="IPR010080">
    <property type="entry name" value="Thioester_reductase-like_dom"/>
</dbReference>
<evidence type="ECO:0000259" key="3">
    <source>
        <dbReference type="Pfam" id="PF07993"/>
    </source>
</evidence>
<organism evidence="4 5">
    <name type="scientific">Enhygromyxa salina</name>
    <dbReference type="NCBI Taxonomy" id="215803"/>
    <lineage>
        <taxon>Bacteria</taxon>
        <taxon>Pseudomonadati</taxon>
        <taxon>Myxococcota</taxon>
        <taxon>Polyangia</taxon>
        <taxon>Nannocystales</taxon>
        <taxon>Nannocystaceae</taxon>
        <taxon>Enhygromyxa</taxon>
    </lineage>
</organism>
<dbReference type="NCBIfam" id="TIGR01746">
    <property type="entry name" value="Thioester-redct"/>
    <property type="match status" value="1"/>
</dbReference>
<keyword evidence="1" id="KW-0596">Phosphopantetheine</keyword>
<dbReference type="OrthoDB" id="9804595at2"/>
<keyword evidence="2" id="KW-0597">Phosphoprotein</keyword>